<name>A0A8H9FZ94_9SPHI</name>
<dbReference type="RefSeq" id="WP_182498745.1">
    <property type="nucleotide sequence ID" value="NZ_BMKM01000002.1"/>
</dbReference>
<sequence>MALLETIYVGIGGTGGQIIKSQESFFREKQYLYLDREPDLQYGYDELAGIERNIYSKDNLSSYFSTENRYILFLGLGGKTGSYIISEILGYLVLNNIEYKCFCFYPYHFEPKSRLTIADETLARLERYQDVTILDMYELKKRFPNLSLASPFRIPNEILVQEYLG</sequence>
<dbReference type="SUPFAM" id="SSF52490">
    <property type="entry name" value="Tubulin nucleotide-binding domain-like"/>
    <property type="match status" value="1"/>
</dbReference>
<dbReference type="InterPro" id="IPR036525">
    <property type="entry name" value="Tubulin/FtsZ_GTPase_sf"/>
</dbReference>
<dbReference type="Gene3D" id="3.40.50.1440">
    <property type="entry name" value="Tubulin/FtsZ, GTPase domain"/>
    <property type="match status" value="1"/>
</dbReference>
<comment type="caution">
    <text evidence="1">The sequence shown here is derived from an EMBL/GenBank/DDBJ whole genome shotgun (WGS) entry which is preliminary data.</text>
</comment>
<dbReference type="Proteomes" id="UP000614460">
    <property type="component" value="Unassembled WGS sequence"/>
</dbReference>
<proteinExistence type="predicted"/>
<gene>
    <name evidence="1" type="ORF">GCM10011516_09850</name>
</gene>
<reference evidence="1" key="2">
    <citation type="submission" date="2020-09" db="EMBL/GenBank/DDBJ databases">
        <authorList>
            <person name="Sun Q."/>
            <person name="Zhou Y."/>
        </authorList>
    </citation>
    <scope>NUCLEOTIDE SEQUENCE</scope>
    <source>
        <strain evidence="1">CGMCC 1.15966</strain>
    </source>
</reference>
<evidence type="ECO:0000313" key="2">
    <source>
        <dbReference type="Proteomes" id="UP000614460"/>
    </source>
</evidence>
<protein>
    <submittedName>
        <fullName evidence="1">Uncharacterized protein</fullName>
    </submittedName>
</protein>
<dbReference type="EMBL" id="BMKM01000002">
    <property type="protein sequence ID" value="GGE14089.1"/>
    <property type="molecule type" value="Genomic_DNA"/>
</dbReference>
<keyword evidence="2" id="KW-1185">Reference proteome</keyword>
<organism evidence="1 2">
    <name type="scientific">Sphingobacterium cellulitidis</name>
    <dbReference type="NCBI Taxonomy" id="1768011"/>
    <lineage>
        <taxon>Bacteria</taxon>
        <taxon>Pseudomonadati</taxon>
        <taxon>Bacteroidota</taxon>
        <taxon>Sphingobacteriia</taxon>
        <taxon>Sphingobacteriales</taxon>
        <taxon>Sphingobacteriaceae</taxon>
        <taxon>Sphingobacterium</taxon>
    </lineage>
</organism>
<reference evidence="1" key="1">
    <citation type="journal article" date="2014" name="Int. J. Syst. Evol. Microbiol.">
        <title>Complete genome sequence of Corynebacterium casei LMG S-19264T (=DSM 44701T), isolated from a smear-ripened cheese.</title>
        <authorList>
            <consortium name="US DOE Joint Genome Institute (JGI-PGF)"/>
            <person name="Walter F."/>
            <person name="Albersmeier A."/>
            <person name="Kalinowski J."/>
            <person name="Ruckert C."/>
        </authorList>
    </citation>
    <scope>NUCLEOTIDE SEQUENCE</scope>
    <source>
        <strain evidence="1">CGMCC 1.15966</strain>
    </source>
</reference>
<dbReference type="AlphaFoldDB" id="A0A8H9FZ94"/>
<accession>A0A8H9FZ94</accession>
<evidence type="ECO:0000313" key="1">
    <source>
        <dbReference type="EMBL" id="GGE14089.1"/>
    </source>
</evidence>